<dbReference type="InterPro" id="IPR031856">
    <property type="entry name" value="YdaS_toxin-like"/>
</dbReference>
<dbReference type="PATRIC" id="fig|1157951.4.peg.918"/>
<dbReference type="InterPro" id="IPR010982">
    <property type="entry name" value="Lambda_DNA-bd_dom_sf"/>
</dbReference>
<dbReference type="Proteomes" id="UP000005012">
    <property type="component" value="Chromosome"/>
</dbReference>
<dbReference type="KEGG" id="psi:S70_04625"/>
<sequence>MKNKAIEKAISIVGSQQLLAKRCGRSQPTVCDWLYGKNKVPVECVLRIVFATDGAVKAHEIRPDLPDLFPHPKGKSHAPDTQHTEVE</sequence>
<protein>
    <recommendedName>
        <fullName evidence="4">Transcriptional regulator</fullName>
    </recommendedName>
</protein>
<accession>A0A140NI47</accession>
<proteinExistence type="predicted"/>
<evidence type="ECO:0000256" key="1">
    <source>
        <dbReference type="SAM" id="MobiDB-lite"/>
    </source>
</evidence>
<evidence type="ECO:0008006" key="4">
    <source>
        <dbReference type="Google" id="ProtNLM"/>
    </source>
</evidence>
<dbReference type="SUPFAM" id="SSF47413">
    <property type="entry name" value="lambda repressor-like DNA-binding domains"/>
    <property type="match status" value="1"/>
</dbReference>
<dbReference type="HOGENOM" id="CLU_173998_2_0_6"/>
<feature type="region of interest" description="Disordered" evidence="1">
    <location>
        <begin position="63"/>
        <end position="87"/>
    </location>
</feature>
<dbReference type="RefSeq" id="WP_014656505.1">
    <property type="nucleotide sequence ID" value="NC_017731.1"/>
</dbReference>
<reference evidence="2 3" key="1">
    <citation type="journal article" date="2012" name="J. Bacteriol.">
        <title>Complete Genome Sequence of Providencia stuartii Clinical Isolate MRSN 2154.</title>
        <authorList>
            <person name="Clifford R.J."/>
            <person name="Hang J."/>
            <person name="Riley M.C."/>
            <person name="Onmus-Leone F."/>
            <person name="Kuschner R.A."/>
            <person name="Lesho E.P."/>
            <person name="Waterman P.E."/>
        </authorList>
    </citation>
    <scope>NUCLEOTIDE SEQUENCE [LARGE SCALE GENOMIC DNA]</scope>
    <source>
        <strain evidence="2 3">MRSN 2154</strain>
    </source>
</reference>
<dbReference type="Pfam" id="PF15943">
    <property type="entry name" value="YdaS_toxin"/>
    <property type="match status" value="1"/>
</dbReference>
<dbReference type="Gene3D" id="1.10.260.40">
    <property type="entry name" value="lambda repressor-like DNA-binding domains"/>
    <property type="match status" value="1"/>
</dbReference>
<evidence type="ECO:0000313" key="3">
    <source>
        <dbReference type="Proteomes" id="UP000005012"/>
    </source>
</evidence>
<dbReference type="EMBL" id="CP003488">
    <property type="protein sequence ID" value="AFH92805.1"/>
    <property type="molecule type" value="Genomic_DNA"/>
</dbReference>
<evidence type="ECO:0000313" key="2">
    <source>
        <dbReference type="EMBL" id="AFH92805.1"/>
    </source>
</evidence>
<reference evidence="3" key="2">
    <citation type="submission" date="2012-04" db="EMBL/GenBank/DDBJ databases">
        <title>Complete genome sequence of Providencia stuartii clinical isolate MRSN 2154.</title>
        <authorList>
            <person name="Clifford R.J."/>
            <person name="Hang J."/>
            <person name="Riley M.C."/>
            <person name="Onmus-Leone F."/>
            <person name="Kuschner R.A."/>
            <person name="Lesho E.P."/>
            <person name="Waterman P.E."/>
        </authorList>
    </citation>
    <scope>NUCLEOTIDE SEQUENCE [LARGE SCALE GENOMIC DNA]</scope>
    <source>
        <strain evidence="3">MRSN 2154</strain>
    </source>
</reference>
<feature type="compositionally biased region" description="Basic and acidic residues" evidence="1">
    <location>
        <begin position="77"/>
        <end position="87"/>
    </location>
</feature>
<dbReference type="AlphaFoldDB" id="A0A140NI47"/>
<organism evidence="2 3">
    <name type="scientific">Providencia stuartii (strain MRSN 2154)</name>
    <dbReference type="NCBI Taxonomy" id="1157951"/>
    <lineage>
        <taxon>Bacteria</taxon>
        <taxon>Pseudomonadati</taxon>
        <taxon>Pseudomonadota</taxon>
        <taxon>Gammaproteobacteria</taxon>
        <taxon>Enterobacterales</taxon>
        <taxon>Morganellaceae</taxon>
        <taxon>Providencia</taxon>
    </lineage>
</organism>
<dbReference type="OrthoDB" id="5682908at2"/>
<dbReference type="GO" id="GO:0003677">
    <property type="term" value="F:DNA binding"/>
    <property type="evidence" value="ECO:0007669"/>
    <property type="project" value="InterPro"/>
</dbReference>
<gene>
    <name evidence="2" type="ordered locus">S70_04625</name>
</gene>
<name>A0A140NI47_PROSM</name>